<accession>W6APA0</accession>
<protein>
    <submittedName>
        <fullName evidence="1">Uncharacterized protein</fullName>
    </submittedName>
</protein>
<proteinExistence type="predicted"/>
<dbReference type="Proteomes" id="UP000019260">
    <property type="component" value="Chromosome"/>
</dbReference>
<evidence type="ECO:0000313" key="2">
    <source>
        <dbReference type="Proteomes" id="UP000019260"/>
    </source>
</evidence>
<sequence length="82" mass="9316">MRKLHASFLLTRAVSIAVLELAAIAGYHRINKNILNMFLMKNKLTYHPKHIVVLANDGLAAYALQKATIPNLCPWWTMMLIN</sequence>
<dbReference type="RefSeq" id="WP_025317778.1">
    <property type="nucleotide sequence ID" value="NZ_CP002082.1"/>
</dbReference>
<dbReference type="EMBL" id="CP006720">
    <property type="protein sequence ID" value="AHI58550.1"/>
    <property type="molecule type" value="Genomic_DNA"/>
</dbReference>
<dbReference type="STRING" id="838561.P344_06215"/>
<keyword evidence="2" id="KW-1185">Reference proteome</keyword>
<evidence type="ECO:0000313" key="1">
    <source>
        <dbReference type="EMBL" id="AHI58550.1"/>
    </source>
</evidence>
<gene>
    <name evidence="1" type="ORF">P344_06215</name>
</gene>
<dbReference type="AlphaFoldDB" id="W6APA0"/>
<dbReference type="HOGENOM" id="CLU_2556590_0_0_14"/>
<name>W6APA0_9MOLU</name>
<reference evidence="1 2" key="1">
    <citation type="submission" date="2013-09" db="EMBL/GenBank/DDBJ databases">
        <title>Complete genome sequence of Spiroplasma mirum suckling mouse cataract agent.</title>
        <authorList>
            <person name="Landry C.A."/>
            <person name="Bastian F.O."/>
            <person name="Thune R.L."/>
        </authorList>
    </citation>
    <scope>NUCLEOTIDE SEQUENCE [LARGE SCALE GENOMIC DNA]</scope>
    <source>
        <strain evidence="1 2">SMCA</strain>
    </source>
</reference>
<dbReference type="KEGG" id="smia:P344_06215"/>
<organism evidence="1 2">
    <name type="scientific">Spiroplasma mirum ATCC 29335</name>
    <dbReference type="NCBI Taxonomy" id="838561"/>
    <lineage>
        <taxon>Bacteria</taxon>
        <taxon>Bacillati</taxon>
        <taxon>Mycoplasmatota</taxon>
        <taxon>Mollicutes</taxon>
        <taxon>Entomoplasmatales</taxon>
        <taxon>Spiroplasmataceae</taxon>
        <taxon>Spiroplasma</taxon>
    </lineage>
</organism>